<accession>A0A081NAK7</accession>
<dbReference type="InterPro" id="IPR041633">
    <property type="entry name" value="Polbeta"/>
</dbReference>
<evidence type="ECO:0000313" key="2">
    <source>
        <dbReference type="EMBL" id="KEQ15480.1"/>
    </source>
</evidence>
<name>A0A081NAK7_9GAMM</name>
<dbReference type="Pfam" id="PF18765">
    <property type="entry name" value="Polbeta"/>
    <property type="match status" value="1"/>
</dbReference>
<comment type="caution">
    <text evidence="2">The sequence shown here is derived from an EMBL/GenBank/DDBJ whole genome shotgun (WGS) entry which is preliminary data.</text>
</comment>
<sequence length="93" mass="10454">MRLTENELNAIRQVIYGLDPNAEIWLFGSRVDDQAKGGDIDLLIMSEILTFMDKSKIRIGLYDLIGEQKIDLVIAADDSDPFTRIALSEGVRL</sequence>
<dbReference type="CDD" id="cd05403">
    <property type="entry name" value="NT_KNTase_like"/>
    <property type="match status" value="1"/>
</dbReference>
<dbReference type="Gene3D" id="3.30.460.10">
    <property type="entry name" value="Beta Polymerase, domain 2"/>
    <property type="match status" value="1"/>
</dbReference>
<feature type="domain" description="Polymerase beta nucleotidyltransferase" evidence="1">
    <location>
        <begin position="23"/>
        <end position="92"/>
    </location>
</feature>
<dbReference type="eggNOG" id="COG1708">
    <property type="taxonomic scope" value="Bacteria"/>
</dbReference>
<protein>
    <submittedName>
        <fullName evidence="2">DNA polymerase III subunit beta</fullName>
    </submittedName>
</protein>
<evidence type="ECO:0000313" key="3">
    <source>
        <dbReference type="Proteomes" id="UP000028006"/>
    </source>
</evidence>
<proteinExistence type="predicted"/>
<dbReference type="InterPro" id="IPR043519">
    <property type="entry name" value="NT_sf"/>
</dbReference>
<keyword evidence="3" id="KW-1185">Reference proteome</keyword>
<dbReference type="EMBL" id="JOKG01000001">
    <property type="protein sequence ID" value="KEQ15480.1"/>
    <property type="molecule type" value="Genomic_DNA"/>
</dbReference>
<gene>
    <name evidence="2" type="ORF">GZ77_02245</name>
</gene>
<dbReference type="AlphaFoldDB" id="A0A081NAK7"/>
<dbReference type="Proteomes" id="UP000028006">
    <property type="component" value="Unassembled WGS sequence"/>
</dbReference>
<evidence type="ECO:0000259" key="1">
    <source>
        <dbReference type="Pfam" id="PF18765"/>
    </source>
</evidence>
<reference evidence="2 3" key="1">
    <citation type="submission" date="2014-06" db="EMBL/GenBank/DDBJ databases">
        <title>Whole Genome Sequences of Three Symbiotic Endozoicomonas Bacteria.</title>
        <authorList>
            <person name="Neave M.J."/>
            <person name="Apprill A."/>
            <person name="Voolstra C.R."/>
        </authorList>
    </citation>
    <scope>NUCLEOTIDE SEQUENCE [LARGE SCALE GENOMIC DNA]</scope>
    <source>
        <strain evidence="2 3">LMG 24815</strain>
    </source>
</reference>
<organism evidence="2 3">
    <name type="scientific">Endozoicomonas montiporae</name>
    <dbReference type="NCBI Taxonomy" id="1027273"/>
    <lineage>
        <taxon>Bacteria</taxon>
        <taxon>Pseudomonadati</taxon>
        <taxon>Pseudomonadota</taxon>
        <taxon>Gammaproteobacteria</taxon>
        <taxon>Oceanospirillales</taxon>
        <taxon>Endozoicomonadaceae</taxon>
        <taxon>Endozoicomonas</taxon>
    </lineage>
</organism>
<dbReference type="SUPFAM" id="SSF81301">
    <property type="entry name" value="Nucleotidyltransferase"/>
    <property type="match status" value="1"/>
</dbReference>